<gene>
    <name evidence="1" type="ORF">PsorP6_016330</name>
</gene>
<dbReference type="EMBL" id="CM047587">
    <property type="protein sequence ID" value="KAI9906962.1"/>
    <property type="molecule type" value="Genomic_DNA"/>
</dbReference>
<dbReference type="Proteomes" id="UP001163321">
    <property type="component" value="Chromosome 8"/>
</dbReference>
<sequence>MCKVIRPLAIAAVFVSAASSTLSIPVFSEGSETVIRDGEESSPPEAEGRRMLRGKNEANQEAQEERGRLPIPREAFEAFEASSSEALRTMNKNVADAEAQMKWANALFENHPVASSYAKKLRVKVDDVAKSLGILWKRKDKSTVNDDKLFLMAIGNEYFKADQLLNPLPPRHYATPTGHNLFRDYIDEKLFEPWKKILRAAGYKPNVVFNRMRLLHGIIGGDKLDINQLVDYAYMAMGSELLSRGALNADVPRLRNRLKG</sequence>
<comment type="caution">
    <text evidence="1">The sequence shown here is derived from an EMBL/GenBank/DDBJ whole genome shotgun (WGS) entry which is preliminary data.</text>
</comment>
<proteinExistence type="predicted"/>
<accession>A0ACC0VKX6</accession>
<keyword evidence="2" id="KW-1185">Reference proteome</keyword>
<reference evidence="1 2" key="1">
    <citation type="journal article" date="2022" name="bioRxiv">
        <title>The genome of the oomycete Peronosclerospora sorghi, a cosmopolitan pathogen of maize and sorghum, is inflated with dispersed pseudogenes.</title>
        <authorList>
            <person name="Fletcher K."/>
            <person name="Martin F."/>
            <person name="Isakeit T."/>
            <person name="Cavanaugh K."/>
            <person name="Magill C."/>
            <person name="Michelmore R."/>
        </authorList>
    </citation>
    <scope>NUCLEOTIDE SEQUENCE [LARGE SCALE GENOMIC DNA]</scope>
    <source>
        <strain evidence="1">P6</strain>
    </source>
</reference>
<evidence type="ECO:0000313" key="1">
    <source>
        <dbReference type="EMBL" id="KAI9906962.1"/>
    </source>
</evidence>
<evidence type="ECO:0000313" key="2">
    <source>
        <dbReference type="Proteomes" id="UP001163321"/>
    </source>
</evidence>
<protein>
    <submittedName>
        <fullName evidence="1">Uncharacterized protein</fullName>
    </submittedName>
</protein>
<organism evidence="1 2">
    <name type="scientific">Peronosclerospora sorghi</name>
    <dbReference type="NCBI Taxonomy" id="230839"/>
    <lineage>
        <taxon>Eukaryota</taxon>
        <taxon>Sar</taxon>
        <taxon>Stramenopiles</taxon>
        <taxon>Oomycota</taxon>
        <taxon>Peronosporomycetes</taxon>
        <taxon>Peronosporales</taxon>
        <taxon>Peronosporaceae</taxon>
        <taxon>Peronosclerospora</taxon>
    </lineage>
</organism>
<name>A0ACC0VKX6_9STRA</name>